<sequence length="74" mass="8271">MIFIYCVACVFCSHFLSIGLLHCTALSCFPSSCSVQSCDAIDSTSQYQALVLHLIRGFSFFFFGFCFCKLLISM</sequence>
<keyword evidence="1" id="KW-0472">Membrane</keyword>
<protein>
    <submittedName>
        <fullName evidence="2">Putative secreted peptide</fullName>
    </submittedName>
</protein>
<proteinExistence type="predicted"/>
<dbReference type="EMBL" id="GGFM01009483">
    <property type="protein sequence ID" value="MBW30234.1"/>
    <property type="molecule type" value="Transcribed_RNA"/>
</dbReference>
<feature type="transmembrane region" description="Helical" evidence="1">
    <location>
        <begin position="49"/>
        <end position="72"/>
    </location>
</feature>
<dbReference type="AlphaFoldDB" id="A0A2M3ZNV0"/>
<organism evidence="2">
    <name type="scientific">Anopheles braziliensis</name>
    <dbReference type="NCBI Taxonomy" id="58242"/>
    <lineage>
        <taxon>Eukaryota</taxon>
        <taxon>Metazoa</taxon>
        <taxon>Ecdysozoa</taxon>
        <taxon>Arthropoda</taxon>
        <taxon>Hexapoda</taxon>
        <taxon>Insecta</taxon>
        <taxon>Pterygota</taxon>
        <taxon>Neoptera</taxon>
        <taxon>Endopterygota</taxon>
        <taxon>Diptera</taxon>
        <taxon>Nematocera</taxon>
        <taxon>Culicoidea</taxon>
        <taxon>Culicidae</taxon>
        <taxon>Anophelinae</taxon>
        <taxon>Anopheles</taxon>
    </lineage>
</organism>
<accession>A0A2M3ZNV0</accession>
<keyword evidence="1" id="KW-1133">Transmembrane helix</keyword>
<keyword evidence="1" id="KW-0812">Transmembrane</keyword>
<evidence type="ECO:0000256" key="1">
    <source>
        <dbReference type="SAM" id="Phobius"/>
    </source>
</evidence>
<reference evidence="2" key="1">
    <citation type="submission" date="2018-01" db="EMBL/GenBank/DDBJ databases">
        <title>An insight into the sialome of Amazonian anophelines.</title>
        <authorList>
            <person name="Ribeiro J.M."/>
            <person name="Scarpassa V."/>
            <person name="Calvo E."/>
        </authorList>
    </citation>
    <scope>NUCLEOTIDE SEQUENCE</scope>
    <source>
        <tissue evidence="2">Salivary glands</tissue>
    </source>
</reference>
<name>A0A2M3ZNV0_9DIPT</name>
<evidence type="ECO:0000313" key="2">
    <source>
        <dbReference type="EMBL" id="MBW30234.1"/>
    </source>
</evidence>